<evidence type="ECO:0000256" key="1">
    <source>
        <dbReference type="SAM" id="MobiDB-lite"/>
    </source>
</evidence>
<reference evidence="3 4" key="1">
    <citation type="journal article" date="2019" name="Genome Biol. Evol.">
        <title>Whole-Genome Sequencing of the Giant Devil Catfish, Bagarius yarrelli.</title>
        <authorList>
            <person name="Jiang W."/>
            <person name="Lv Y."/>
            <person name="Cheng L."/>
            <person name="Yang K."/>
            <person name="Chao B."/>
            <person name="Wang X."/>
            <person name="Li Y."/>
            <person name="Pan X."/>
            <person name="You X."/>
            <person name="Zhang Y."/>
            <person name="Yang J."/>
            <person name="Li J."/>
            <person name="Zhang X."/>
            <person name="Liu S."/>
            <person name="Sun C."/>
            <person name="Yang J."/>
            <person name="Shi Q."/>
        </authorList>
    </citation>
    <scope>NUCLEOTIDE SEQUENCE [LARGE SCALE GENOMIC DNA]</scope>
    <source>
        <strain evidence="3">JWS20170419001</strain>
        <tissue evidence="3">Muscle</tissue>
    </source>
</reference>
<evidence type="ECO:0000313" key="3">
    <source>
        <dbReference type="EMBL" id="TTP11304.1"/>
    </source>
</evidence>
<protein>
    <submittedName>
        <fullName evidence="3">EMI domain-containing protein 1</fullName>
    </submittedName>
</protein>
<feature type="region of interest" description="Disordered" evidence="1">
    <location>
        <begin position="144"/>
        <end position="182"/>
    </location>
</feature>
<dbReference type="Gene3D" id="1.20.5.320">
    <property type="entry name" value="6-Phosphogluconate Dehydrogenase, domain 3"/>
    <property type="match status" value="1"/>
</dbReference>
<name>A0A556VU63_BAGYA</name>
<dbReference type="AlphaFoldDB" id="A0A556VU63"/>
<dbReference type="Pfam" id="PF07287">
    <property type="entry name" value="AtuA"/>
    <property type="match status" value="1"/>
</dbReference>
<dbReference type="OrthoDB" id="10265871at2759"/>
<dbReference type="EMBL" id="VCAZ01000257">
    <property type="protein sequence ID" value="TTP11304.1"/>
    <property type="molecule type" value="Genomic_DNA"/>
</dbReference>
<accession>A0A556VU63</accession>
<feature type="region of interest" description="Disordered" evidence="1">
    <location>
        <begin position="274"/>
        <end position="315"/>
    </location>
</feature>
<dbReference type="PANTHER" id="PTHR47708:SF2">
    <property type="entry name" value="SI:CH73-132F6.5"/>
    <property type="match status" value="1"/>
</dbReference>
<dbReference type="InterPro" id="IPR010839">
    <property type="entry name" value="AtuA_N"/>
</dbReference>
<feature type="domain" description="Acyclic terpene utilisation N-terminal" evidence="2">
    <location>
        <begin position="23"/>
        <end position="139"/>
    </location>
</feature>
<dbReference type="PANTHER" id="PTHR47708">
    <property type="match status" value="1"/>
</dbReference>
<evidence type="ECO:0000313" key="4">
    <source>
        <dbReference type="Proteomes" id="UP000319801"/>
    </source>
</evidence>
<gene>
    <name evidence="3" type="ORF">Baya_15998</name>
</gene>
<comment type="caution">
    <text evidence="3">The sequence shown here is derived from an EMBL/GenBank/DDBJ whole genome shotgun (WGS) entry which is preliminary data.</text>
</comment>
<proteinExistence type="predicted"/>
<sequence>MSETLEPKALPETVHSINVYLGLAGHLIECGAQVTGGIFTDWHGVPDWDKIGFPVIECASDGSFTLFKPPGTGGLVSFGTVAEQLVYEIGDPRCYLLPDVTCDFSHVSISEIPGVDGGAVKVGGAKGSPPSSDYKVQLLSAESSALPKGGNDPESSSSTLMGSPPARGTPGAQGPQGERGRDGEMEIRVKMVGSLHLTESRHLKVKTGFSGSARAQGGGMLVLEGPSGAPGSRGTQGPADKHIIQRRLDFIQITMLPPHRDIRGNNPNRTSICGSVTNPNRTMGGPLGYPGERGFKGEPGEPGPKGQPGEKGLPGDGIHQIREALKILAERVLILETMIGIHGESDVSSKMLQDLQADLELLARRVQLLEAIIWPEPDGGSGDGLFSTSSSDFFRNKRAGPLPLPLRVKPHSLFTESKIRGKS</sequence>
<dbReference type="Proteomes" id="UP000319801">
    <property type="component" value="Unassembled WGS sequence"/>
</dbReference>
<keyword evidence="4" id="KW-1185">Reference proteome</keyword>
<evidence type="ECO:0000259" key="2">
    <source>
        <dbReference type="Pfam" id="PF07287"/>
    </source>
</evidence>
<organism evidence="3 4">
    <name type="scientific">Bagarius yarrelli</name>
    <name type="common">Goonch</name>
    <name type="synonym">Bagrus yarrelli</name>
    <dbReference type="NCBI Taxonomy" id="175774"/>
    <lineage>
        <taxon>Eukaryota</taxon>
        <taxon>Metazoa</taxon>
        <taxon>Chordata</taxon>
        <taxon>Craniata</taxon>
        <taxon>Vertebrata</taxon>
        <taxon>Euteleostomi</taxon>
        <taxon>Actinopterygii</taxon>
        <taxon>Neopterygii</taxon>
        <taxon>Teleostei</taxon>
        <taxon>Ostariophysi</taxon>
        <taxon>Siluriformes</taxon>
        <taxon>Sisoridae</taxon>
        <taxon>Sisorinae</taxon>
        <taxon>Bagarius</taxon>
    </lineage>
</organism>